<evidence type="ECO:0000259" key="6">
    <source>
        <dbReference type="PROSITE" id="PS51481"/>
    </source>
</evidence>
<dbReference type="PANTHER" id="PTHR28629">
    <property type="entry name" value="TRIOKINASE/FMN CYCLASE"/>
    <property type="match status" value="1"/>
</dbReference>
<comment type="caution">
    <text evidence="7">The sequence shown here is derived from an EMBL/GenBank/DDBJ whole genome shotgun (WGS) entry which is preliminary data.</text>
</comment>
<evidence type="ECO:0000256" key="1">
    <source>
        <dbReference type="ARBA" id="ARBA00022679"/>
    </source>
</evidence>
<evidence type="ECO:0000313" key="8">
    <source>
        <dbReference type="Proteomes" id="UP001144805"/>
    </source>
</evidence>
<dbReference type="PROSITE" id="PS51481">
    <property type="entry name" value="DHAK"/>
    <property type="match status" value="1"/>
</dbReference>
<dbReference type="Pfam" id="PF02733">
    <property type="entry name" value="Dak1"/>
    <property type="match status" value="1"/>
</dbReference>
<keyword evidence="8" id="KW-1185">Reference proteome</keyword>
<dbReference type="RefSeq" id="WP_266340192.1">
    <property type="nucleotide sequence ID" value="NZ_JAPKNK010000009.1"/>
</dbReference>
<sequence length="566" mass="57348">MKKLINTTGAVVDEMIEGIVAASNHLAVLDGARVVVRADFAALRDAGKVALISGGGSGHEPAHAGYVGEGLLTAAVCGDVFTSPSTDAVLAAIRTVTGPAGALLIVKNYTGDRLNFGLAAEIARAEGLDVRMVVVADDVALAEASETAGRRGLAGTVLVHKIAGAAAEAGQPLTDVARAAQQAIDHLATMGVGLSPCIVPAAGKPNFTLAEDEIELGLGIHGEAGVARERFTDAAEIVRRLCARVFDFLELAPGDRVALLVNNLGATPGMEMAIVARETLDQAARRGLVVDAVWVGTFLTAIEMAGCSITALKLSGSMLEALRAPAAAPAWPGLAGEGGVVRRVAARQAASAPKSGVAPASDPRIRASLQQVIDALGEAETYLTGLDQQVGDGDLGLNLARGAAAIGSELDALAGQHPAELLRSLSAIVRRTVGGTSGALYAAGLLRAAATLQAIDAPGRGDWSRALGEGARAIAQLGDARIGDRTMLDALLPAAAVLEAEPSSSGDGLGRLGRAIEAAQQGVRDSSSTASRRGRSSYLGARVVGVADPGAEAVVVWLQAIRRALG</sequence>
<dbReference type="GO" id="GO:0004371">
    <property type="term" value="F:glycerone kinase activity"/>
    <property type="evidence" value="ECO:0007669"/>
    <property type="project" value="InterPro"/>
</dbReference>
<keyword evidence="1" id="KW-0808">Transferase</keyword>
<dbReference type="GO" id="GO:0005829">
    <property type="term" value="C:cytosol"/>
    <property type="evidence" value="ECO:0007669"/>
    <property type="project" value="TreeGrafter"/>
</dbReference>
<name>A0A9X3E3W6_9HYPH</name>
<dbReference type="AlphaFoldDB" id="A0A9X3E3W6"/>
<reference evidence="7" key="1">
    <citation type="submission" date="2022-11" db="EMBL/GenBank/DDBJ databases">
        <title>Biodiversity and phylogenetic relationships of bacteria.</title>
        <authorList>
            <person name="Machado R.A.R."/>
            <person name="Bhat A."/>
            <person name="Loulou A."/>
            <person name="Kallel S."/>
        </authorList>
    </citation>
    <scope>NUCLEOTIDE SEQUENCE</scope>
    <source>
        <strain evidence="7">K-TC2</strain>
    </source>
</reference>
<keyword evidence="2" id="KW-0547">Nucleotide-binding</keyword>
<dbReference type="PROSITE" id="PS51480">
    <property type="entry name" value="DHAL"/>
    <property type="match status" value="1"/>
</dbReference>
<dbReference type="EMBL" id="JAPKNK010000009">
    <property type="protein sequence ID" value="MCX5571230.1"/>
    <property type="molecule type" value="Genomic_DNA"/>
</dbReference>
<dbReference type="Gene3D" id="1.25.40.340">
    <property type="match status" value="1"/>
</dbReference>
<dbReference type="GO" id="GO:0019563">
    <property type="term" value="P:glycerol catabolic process"/>
    <property type="evidence" value="ECO:0007669"/>
    <property type="project" value="TreeGrafter"/>
</dbReference>
<dbReference type="InterPro" id="IPR004006">
    <property type="entry name" value="DhaK_dom"/>
</dbReference>
<dbReference type="Gene3D" id="3.30.1180.20">
    <property type="entry name" value="Dihydroxyacetone kinase, domain 2"/>
    <property type="match status" value="1"/>
</dbReference>
<dbReference type="InterPro" id="IPR050861">
    <property type="entry name" value="Dihydroxyacetone_Kinase"/>
</dbReference>
<dbReference type="Gene3D" id="3.40.50.10440">
    <property type="entry name" value="Dihydroxyacetone kinase, domain 1"/>
    <property type="match status" value="1"/>
</dbReference>
<feature type="domain" description="DhaK" evidence="6">
    <location>
        <begin position="7"/>
        <end position="331"/>
    </location>
</feature>
<dbReference type="NCBIfam" id="NF011049">
    <property type="entry name" value="PRK14479.1"/>
    <property type="match status" value="1"/>
</dbReference>
<evidence type="ECO:0000256" key="4">
    <source>
        <dbReference type="ARBA" id="ARBA00022840"/>
    </source>
</evidence>
<accession>A0A9X3E3W6</accession>
<dbReference type="FunFam" id="3.40.50.10440:FF:000001">
    <property type="entry name" value="Dihydroxyacetone kinase, DhaK subunit"/>
    <property type="match status" value="1"/>
</dbReference>
<keyword evidence="3 7" id="KW-0418">Kinase</keyword>
<dbReference type="Pfam" id="PF02734">
    <property type="entry name" value="Dak2"/>
    <property type="match status" value="1"/>
</dbReference>
<dbReference type="GO" id="GO:0005524">
    <property type="term" value="F:ATP binding"/>
    <property type="evidence" value="ECO:0007669"/>
    <property type="project" value="UniProtKB-KW"/>
</dbReference>
<dbReference type="InterPro" id="IPR004007">
    <property type="entry name" value="DhaL_dom"/>
</dbReference>
<dbReference type="SUPFAM" id="SSF82549">
    <property type="entry name" value="DAK1/DegV-like"/>
    <property type="match status" value="1"/>
</dbReference>
<gene>
    <name evidence="7" type="ORF">OSH07_18660</name>
</gene>
<protein>
    <submittedName>
        <fullName evidence="7">Dihydroxyacetone kinase family protein</fullName>
    </submittedName>
</protein>
<dbReference type="FunFam" id="1.25.40.340:FF:000002">
    <property type="entry name" value="Dihydroxyacetone kinase, L subunit"/>
    <property type="match status" value="1"/>
</dbReference>
<evidence type="ECO:0000256" key="2">
    <source>
        <dbReference type="ARBA" id="ARBA00022741"/>
    </source>
</evidence>
<dbReference type="PANTHER" id="PTHR28629:SF4">
    <property type="entry name" value="TRIOKINASE_FMN CYCLASE"/>
    <property type="match status" value="1"/>
</dbReference>
<organism evidence="7 8">
    <name type="scientific">Kaistia nematophila</name>
    <dbReference type="NCBI Taxonomy" id="2994654"/>
    <lineage>
        <taxon>Bacteria</taxon>
        <taxon>Pseudomonadati</taxon>
        <taxon>Pseudomonadota</taxon>
        <taxon>Alphaproteobacteria</taxon>
        <taxon>Hyphomicrobiales</taxon>
        <taxon>Kaistiaceae</taxon>
        <taxon>Kaistia</taxon>
    </lineage>
</organism>
<evidence type="ECO:0000313" key="7">
    <source>
        <dbReference type="EMBL" id="MCX5571230.1"/>
    </source>
</evidence>
<dbReference type="InterPro" id="IPR036117">
    <property type="entry name" value="DhaL_dom_sf"/>
</dbReference>
<dbReference type="FunFam" id="3.30.1180.20:FF:000001">
    <property type="entry name" value="Dihydroxyacetone kinase 1"/>
    <property type="match status" value="1"/>
</dbReference>
<dbReference type="Proteomes" id="UP001144805">
    <property type="component" value="Unassembled WGS sequence"/>
</dbReference>
<evidence type="ECO:0000256" key="3">
    <source>
        <dbReference type="ARBA" id="ARBA00022777"/>
    </source>
</evidence>
<feature type="domain" description="DhaL" evidence="5">
    <location>
        <begin position="363"/>
        <end position="563"/>
    </location>
</feature>
<keyword evidence="4" id="KW-0067">ATP-binding</keyword>
<evidence type="ECO:0000259" key="5">
    <source>
        <dbReference type="PROSITE" id="PS51480"/>
    </source>
</evidence>
<dbReference type="SMART" id="SM01120">
    <property type="entry name" value="Dak2"/>
    <property type="match status" value="1"/>
</dbReference>
<dbReference type="SUPFAM" id="SSF101473">
    <property type="entry name" value="DhaL-like"/>
    <property type="match status" value="1"/>
</dbReference>
<proteinExistence type="predicted"/>